<dbReference type="PROSITE" id="PS00143">
    <property type="entry name" value="INSULINASE"/>
    <property type="match status" value="1"/>
</dbReference>
<proteinExistence type="inferred from homology"/>
<dbReference type="InterPro" id="IPR007863">
    <property type="entry name" value="Peptidase_M16_C"/>
</dbReference>
<dbReference type="STRING" id="1802440.A2569_02330"/>
<dbReference type="InterPro" id="IPR001431">
    <property type="entry name" value="Pept_M16_Zn_BS"/>
</dbReference>
<reference evidence="5 6" key="1">
    <citation type="journal article" date="2016" name="Nat. Commun.">
        <title>Thousands of microbial genomes shed light on interconnected biogeochemical processes in an aquifer system.</title>
        <authorList>
            <person name="Anantharaman K."/>
            <person name="Brown C.T."/>
            <person name="Hug L.A."/>
            <person name="Sharon I."/>
            <person name="Castelle C.J."/>
            <person name="Probst A.J."/>
            <person name="Thomas B.C."/>
            <person name="Singh A."/>
            <person name="Wilkins M.J."/>
            <person name="Karaoz U."/>
            <person name="Brodie E.L."/>
            <person name="Williams K.H."/>
            <person name="Hubbard S.S."/>
            <person name="Banfield J.F."/>
        </authorList>
    </citation>
    <scope>NUCLEOTIDE SEQUENCE [LARGE SCALE GENOMIC DNA]</scope>
</reference>
<accession>A0A1G2QIT8</accession>
<dbReference type="SUPFAM" id="SSF63411">
    <property type="entry name" value="LuxS/MPP-like metallohydrolase"/>
    <property type="match status" value="2"/>
</dbReference>
<feature type="domain" description="Peptidase M16 C-terminal" evidence="4">
    <location>
        <begin position="168"/>
        <end position="341"/>
    </location>
</feature>
<dbReference type="Pfam" id="PF00675">
    <property type="entry name" value="Peptidase_M16"/>
    <property type="match status" value="1"/>
</dbReference>
<comment type="similarity">
    <text evidence="1 2">Belongs to the peptidase M16 family.</text>
</comment>
<evidence type="ECO:0000259" key="4">
    <source>
        <dbReference type="Pfam" id="PF05193"/>
    </source>
</evidence>
<evidence type="ECO:0000256" key="2">
    <source>
        <dbReference type="RuleBase" id="RU004447"/>
    </source>
</evidence>
<evidence type="ECO:0008006" key="7">
    <source>
        <dbReference type="Google" id="ProtNLM"/>
    </source>
</evidence>
<dbReference type="GO" id="GO:0004222">
    <property type="term" value="F:metalloendopeptidase activity"/>
    <property type="evidence" value="ECO:0007669"/>
    <property type="project" value="InterPro"/>
</dbReference>
<dbReference type="Pfam" id="PF05193">
    <property type="entry name" value="Peptidase_M16_C"/>
    <property type="match status" value="1"/>
</dbReference>
<evidence type="ECO:0000259" key="3">
    <source>
        <dbReference type="Pfam" id="PF00675"/>
    </source>
</evidence>
<dbReference type="PANTHER" id="PTHR11851:SF49">
    <property type="entry name" value="MITOCHONDRIAL-PROCESSING PEPTIDASE SUBUNIT ALPHA"/>
    <property type="match status" value="1"/>
</dbReference>
<evidence type="ECO:0000313" key="6">
    <source>
        <dbReference type="Proteomes" id="UP000177090"/>
    </source>
</evidence>
<dbReference type="AlphaFoldDB" id="A0A1G2QIT8"/>
<dbReference type="EMBL" id="MHTL01000015">
    <property type="protein sequence ID" value="OHA60313.1"/>
    <property type="molecule type" value="Genomic_DNA"/>
</dbReference>
<dbReference type="Proteomes" id="UP000177090">
    <property type="component" value="Unassembled WGS sequence"/>
</dbReference>
<dbReference type="InterPro" id="IPR050361">
    <property type="entry name" value="MPP/UQCRC_Complex"/>
</dbReference>
<dbReference type="GO" id="GO:0006508">
    <property type="term" value="P:proteolysis"/>
    <property type="evidence" value="ECO:0007669"/>
    <property type="project" value="InterPro"/>
</dbReference>
<name>A0A1G2QIT8_9BACT</name>
<organism evidence="5 6">
    <name type="scientific">Candidatus Vogelbacteria bacterium RIFOXYD1_FULL_51_18</name>
    <dbReference type="NCBI Taxonomy" id="1802440"/>
    <lineage>
        <taxon>Bacteria</taxon>
        <taxon>Candidatus Vogeliibacteriota</taxon>
    </lineage>
</organism>
<feature type="domain" description="Peptidase M16 N-terminal" evidence="3">
    <location>
        <begin position="21"/>
        <end position="162"/>
    </location>
</feature>
<dbReference type="Gene3D" id="3.30.830.10">
    <property type="entry name" value="Metalloenzyme, LuxS/M16 peptidase-like"/>
    <property type="match status" value="2"/>
</dbReference>
<dbReference type="InterPro" id="IPR011249">
    <property type="entry name" value="Metalloenz_LuxS/M16"/>
</dbReference>
<protein>
    <recommendedName>
        <fullName evidence="7">Peptidase M16</fullName>
    </recommendedName>
</protein>
<evidence type="ECO:0000313" key="5">
    <source>
        <dbReference type="EMBL" id="OHA60313.1"/>
    </source>
</evidence>
<dbReference type="InterPro" id="IPR011765">
    <property type="entry name" value="Pept_M16_N"/>
</dbReference>
<comment type="caution">
    <text evidence="5">The sequence shown here is derived from an EMBL/GenBank/DDBJ whole genome shotgun (WGS) entry which is preliminary data.</text>
</comment>
<dbReference type="GO" id="GO:0046872">
    <property type="term" value="F:metal ion binding"/>
    <property type="evidence" value="ECO:0007669"/>
    <property type="project" value="InterPro"/>
</dbReference>
<sequence length="422" mass="47424">MSYTTHVLKNGLRLITVPRRDTPSVTVMVLVEAGSKYERAGENGISHFLEHMCFKGTVKRPKPMQISAELDALGAQYNAFTSYEFTGYYAKVASTNVRKAIEIVSDLYLNPTFNPKEIEREKGVIIEEMNMYEDLPNRKVQDDATALLYGDQPAGRSVLGTKEIIRGVNRKDFLAYRSEHYLPQSTIVVVSGSFREKDIVREVERHFNTLTHAVKRKKEPVRDTQHAPRVFVRSKKSDQSHVVIAFRGYPVTSAKSYAAMLLASILGGTMSSRLWQVVREKLGAAYYVRAGHEALTDHGVFEISAGLDTSRITEVLRAITGEISKLKRSPVSKEELSRSKDSIIGRFLLSLERSDDLAEYYGLQEVIKGSILTPEQYIRAIRRVSADELRAVAREIFVTAHMNLAVIGPHESDAPFVPLMKV</sequence>
<evidence type="ECO:0000256" key="1">
    <source>
        <dbReference type="ARBA" id="ARBA00007261"/>
    </source>
</evidence>
<gene>
    <name evidence="5" type="ORF">A2569_02330</name>
</gene>
<dbReference type="PANTHER" id="PTHR11851">
    <property type="entry name" value="METALLOPROTEASE"/>
    <property type="match status" value="1"/>
</dbReference>